<dbReference type="InterPro" id="IPR058521">
    <property type="entry name" value="DUF8208"/>
</dbReference>
<feature type="domain" description="DUF8208" evidence="3">
    <location>
        <begin position="64"/>
        <end position="443"/>
    </location>
</feature>
<dbReference type="KEGG" id="wei:EQG49_13385"/>
<keyword evidence="2" id="KW-1133">Transmembrane helix</keyword>
<feature type="compositionally biased region" description="Polar residues" evidence="1">
    <location>
        <begin position="624"/>
        <end position="637"/>
    </location>
</feature>
<dbReference type="AlphaFoldDB" id="A0A4P6YX11"/>
<feature type="compositionally biased region" description="Low complexity" evidence="1">
    <location>
        <begin position="711"/>
        <end position="723"/>
    </location>
</feature>
<feature type="transmembrane region" description="Helical" evidence="2">
    <location>
        <begin position="342"/>
        <end position="358"/>
    </location>
</feature>
<evidence type="ECO:0000313" key="5">
    <source>
        <dbReference type="Proteomes" id="UP000292886"/>
    </source>
</evidence>
<accession>A0A4P6YX11</accession>
<keyword evidence="2" id="KW-0812">Transmembrane</keyword>
<dbReference type="Proteomes" id="UP000292886">
    <property type="component" value="Chromosome"/>
</dbReference>
<dbReference type="EMBL" id="CP037940">
    <property type="protein sequence ID" value="QBO37390.1"/>
    <property type="molecule type" value="Genomic_DNA"/>
</dbReference>
<evidence type="ECO:0000256" key="2">
    <source>
        <dbReference type="SAM" id="Phobius"/>
    </source>
</evidence>
<proteinExistence type="predicted"/>
<evidence type="ECO:0000259" key="3">
    <source>
        <dbReference type="Pfam" id="PF26635"/>
    </source>
</evidence>
<sequence length="814" mass="86571">MFNYSNFFNLLASASSPPSASDWTDTANKGLAYLFGIGDGKPSGAVVDFYEQWNGYLNFSSGFFSIFRKLLGILAIGLWELVSAIESAFNALFKLTGFTDITQITEFNSWYSYFWAFGLVLGLFILVMMIAFSVFGKPLKYKSILQNLVIGCLVCTVLPTTVNSVISAVGTDAVNFSKSGSSLADQVVLQNVTDMVVVAGNNWKVYDNGNLISPDLIDGQVAIQPDQNLETNNKAGVTDSSDVLALLQQSGDLISNSGDNNMVGMINKKHDSAGAPFANAYKAGMGAIKNPTTMTNEGTMKFTKIFDSYYPRYKINWIGIYAQLIIFAVFFVSMGIRLVKSLFNIVVIEIVAPIALFLDTRDNRHLKEITTQILGAIASIWGEILVIRILNQFFSVAPGMIAGQANLGIIGNLFVTIMLYAGGILAAFQGVSYIEKLTGVSQSQGESLAGTMAGAGLLMRGGGSVMTATSSIANSVSRGASNIAKGIGGAFQAAKSPGQTAKAVAGGIKDSATAPFKEGAESVRNWGSGSEGGIDTSAPGEATVADGVTNVASDTAGNENSQSNTQNNNENQNNDVDENAQNSATDSNTLNRETKEEQQNGVQPESETNGEGQATGIKDDRNSSDVNQPSNAINSGIQGKPENMGIPSSENGQFNRNSQSDSGNMPNSNQTDFNSKTSQSPNNLSGNNGKGGISDSDKNLNSGREGISTQRGNNSNASRNSGIRSERGSIQSQQASYDSLRHNSGSSIDRSSSIKSSSSYIDHSPSSVQNHRPIGEGMRNVGMSLQNQSQNFNKMSQGTHIQGENELMEHQDED</sequence>
<protein>
    <recommendedName>
        <fullName evidence="3">DUF8208 domain-containing protein</fullName>
    </recommendedName>
</protein>
<feature type="transmembrane region" description="Helical" evidence="2">
    <location>
        <begin position="70"/>
        <end position="93"/>
    </location>
</feature>
<feature type="compositionally biased region" description="Low complexity" evidence="1">
    <location>
        <begin position="558"/>
        <end position="582"/>
    </location>
</feature>
<feature type="compositionally biased region" description="Polar residues" evidence="1">
    <location>
        <begin position="728"/>
        <end position="737"/>
    </location>
</feature>
<evidence type="ECO:0000256" key="1">
    <source>
        <dbReference type="SAM" id="MobiDB-lite"/>
    </source>
</evidence>
<feature type="compositionally biased region" description="Polar residues" evidence="1">
    <location>
        <begin position="699"/>
        <end position="710"/>
    </location>
</feature>
<feature type="compositionally biased region" description="Polar residues" evidence="1">
    <location>
        <begin position="599"/>
        <end position="612"/>
    </location>
</feature>
<organism evidence="4 5">
    <name type="scientific">Periweissella cryptocerci</name>
    <dbReference type="NCBI Taxonomy" id="2506420"/>
    <lineage>
        <taxon>Bacteria</taxon>
        <taxon>Bacillati</taxon>
        <taxon>Bacillota</taxon>
        <taxon>Bacilli</taxon>
        <taxon>Lactobacillales</taxon>
        <taxon>Lactobacillaceae</taxon>
        <taxon>Periweissella</taxon>
    </lineage>
</organism>
<feature type="compositionally biased region" description="Low complexity" evidence="1">
    <location>
        <begin position="744"/>
        <end position="767"/>
    </location>
</feature>
<dbReference type="NCBIfam" id="NF045890">
    <property type="entry name" value="conj_pls20_p028"/>
    <property type="match status" value="1"/>
</dbReference>
<evidence type="ECO:0000313" key="4">
    <source>
        <dbReference type="EMBL" id="QBO37390.1"/>
    </source>
</evidence>
<feature type="region of interest" description="Disordered" evidence="1">
    <location>
        <begin position="515"/>
        <end position="779"/>
    </location>
</feature>
<reference evidence="5" key="1">
    <citation type="submission" date="2019-03" db="EMBL/GenBank/DDBJ databases">
        <title>Weissella sp. 26KH-42 Genome sequencing.</title>
        <authorList>
            <person name="Heo J."/>
            <person name="Kim S.-J."/>
            <person name="Kim J.-S."/>
            <person name="Hong S.-B."/>
            <person name="Kwon S.-W."/>
        </authorList>
    </citation>
    <scope>NUCLEOTIDE SEQUENCE [LARGE SCALE GENOMIC DNA]</scope>
    <source>
        <strain evidence="5">26KH-42</strain>
    </source>
</reference>
<feature type="transmembrane region" description="Helical" evidence="2">
    <location>
        <begin position="370"/>
        <end position="389"/>
    </location>
</feature>
<name>A0A4P6YX11_9LACO</name>
<keyword evidence="2" id="KW-0472">Membrane</keyword>
<keyword evidence="5" id="KW-1185">Reference proteome</keyword>
<dbReference type="OrthoDB" id="2330132at2"/>
<dbReference type="Pfam" id="PF26635">
    <property type="entry name" value="DUF8208"/>
    <property type="match status" value="1"/>
</dbReference>
<feature type="transmembrane region" description="Helical" evidence="2">
    <location>
        <begin position="409"/>
        <end position="428"/>
    </location>
</feature>
<feature type="compositionally biased region" description="Polar residues" evidence="1">
    <location>
        <begin position="646"/>
        <end position="687"/>
    </location>
</feature>
<dbReference type="InterPro" id="IPR058066">
    <property type="entry name" value="pXO2-14_N"/>
</dbReference>
<gene>
    <name evidence="4" type="ORF">EQG49_13385</name>
</gene>
<feature type="transmembrane region" description="Helical" evidence="2">
    <location>
        <begin position="113"/>
        <end position="135"/>
    </location>
</feature>
<feature type="transmembrane region" description="Helical" evidence="2">
    <location>
        <begin position="315"/>
        <end position="336"/>
    </location>
</feature>
<dbReference type="RefSeq" id="WP_133364467.1">
    <property type="nucleotide sequence ID" value="NZ_CP037940.1"/>
</dbReference>